<protein>
    <submittedName>
        <fullName evidence="1">Uncharacterized protein</fullName>
    </submittedName>
</protein>
<proteinExistence type="predicted"/>
<dbReference type="Proteomes" id="UP000828390">
    <property type="component" value="Unassembled WGS sequence"/>
</dbReference>
<name>A0A9D4LPH5_DREPO</name>
<evidence type="ECO:0000313" key="2">
    <source>
        <dbReference type="Proteomes" id="UP000828390"/>
    </source>
</evidence>
<comment type="caution">
    <text evidence="1">The sequence shown here is derived from an EMBL/GenBank/DDBJ whole genome shotgun (WGS) entry which is preliminary data.</text>
</comment>
<keyword evidence="2" id="KW-1185">Reference proteome</keyword>
<dbReference type="AlphaFoldDB" id="A0A9D4LPH5"/>
<dbReference type="EMBL" id="JAIWYP010000002">
    <property type="protein sequence ID" value="KAH3861805.1"/>
    <property type="molecule type" value="Genomic_DNA"/>
</dbReference>
<gene>
    <name evidence="1" type="ORF">DPMN_024756</name>
</gene>
<reference evidence="1" key="1">
    <citation type="journal article" date="2019" name="bioRxiv">
        <title>The Genome of the Zebra Mussel, Dreissena polymorpha: A Resource for Invasive Species Research.</title>
        <authorList>
            <person name="McCartney M.A."/>
            <person name="Auch B."/>
            <person name="Kono T."/>
            <person name="Mallez S."/>
            <person name="Zhang Y."/>
            <person name="Obille A."/>
            <person name="Becker A."/>
            <person name="Abrahante J.E."/>
            <person name="Garbe J."/>
            <person name="Badalamenti J.P."/>
            <person name="Herman A."/>
            <person name="Mangelson H."/>
            <person name="Liachko I."/>
            <person name="Sullivan S."/>
            <person name="Sone E.D."/>
            <person name="Koren S."/>
            <person name="Silverstein K.A.T."/>
            <person name="Beckman K.B."/>
            <person name="Gohl D.M."/>
        </authorList>
    </citation>
    <scope>NUCLEOTIDE SEQUENCE</scope>
    <source>
        <strain evidence="1">Duluth1</strain>
        <tissue evidence="1">Whole animal</tissue>
    </source>
</reference>
<evidence type="ECO:0000313" key="1">
    <source>
        <dbReference type="EMBL" id="KAH3861805.1"/>
    </source>
</evidence>
<sequence>MAQAFLGQLKTAVQPNRKLYRCNWCLQDAKTKLDRHQMTCPRCPVGIDGRAEFIKENKKMLKDNYTAFEANKAVPEGCYSSDKLYTASEVCKYVYTTLL</sequence>
<organism evidence="1 2">
    <name type="scientific">Dreissena polymorpha</name>
    <name type="common">Zebra mussel</name>
    <name type="synonym">Mytilus polymorpha</name>
    <dbReference type="NCBI Taxonomy" id="45954"/>
    <lineage>
        <taxon>Eukaryota</taxon>
        <taxon>Metazoa</taxon>
        <taxon>Spiralia</taxon>
        <taxon>Lophotrochozoa</taxon>
        <taxon>Mollusca</taxon>
        <taxon>Bivalvia</taxon>
        <taxon>Autobranchia</taxon>
        <taxon>Heteroconchia</taxon>
        <taxon>Euheterodonta</taxon>
        <taxon>Imparidentia</taxon>
        <taxon>Neoheterodontei</taxon>
        <taxon>Myida</taxon>
        <taxon>Dreissenoidea</taxon>
        <taxon>Dreissenidae</taxon>
        <taxon>Dreissena</taxon>
    </lineage>
</organism>
<accession>A0A9D4LPH5</accession>
<reference evidence="1" key="2">
    <citation type="submission" date="2020-11" db="EMBL/GenBank/DDBJ databases">
        <authorList>
            <person name="McCartney M.A."/>
            <person name="Auch B."/>
            <person name="Kono T."/>
            <person name="Mallez S."/>
            <person name="Becker A."/>
            <person name="Gohl D.M."/>
            <person name="Silverstein K.A.T."/>
            <person name="Koren S."/>
            <person name="Bechman K.B."/>
            <person name="Herman A."/>
            <person name="Abrahante J.E."/>
            <person name="Garbe J."/>
        </authorList>
    </citation>
    <scope>NUCLEOTIDE SEQUENCE</scope>
    <source>
        <strain evidence="1">Duluth1</strain>
        <tissue evidence="1">Whole animal</tissue>
    </source>
</reference>